<evidence type="ECO:0000259" key="13">
    <source>
        <dbReference type="Pfam" id="PF02776"/>
    </source>
</evidence>
<comment type="similarity">
    <text evidence="3 10">Belongs to the TPP enzyme family.</text>
</comment>
<dbReference type="FunFam" id="3.40.50.970:FF:000019">
    <property type="entry name" value="Pyruvate decarboxylase isozyme"/>
    <property type="match status" value="1"/>
</dbReference>
<dbReference type="OrthoDB" id="9785953at2"/>
<evidence type="ECO:0000259" key="11">
    <source>
        <dbReference type="Pfam" id="PF00205"/>
    </source>
</evidence>
<dbReference type="InterPro" id="IPR047213">
    <property type="entry name" value="TPP_PYR_PDC_IPDC-like"/>
</dbReference>
<keyword evidence="6 9" id="KW-0460">Magnesium</keyword>
<dbReference type="InterPro" id="IPR029061">
    <property type="entry name" value="THDP-binding"/>
</dbReference>
<comment type="caution">
    <text evidence="14">The sequence shown here is derived from an EMBL/GenBank/DDBJ whole genome shotgun (WGS) entry which is preliminary data.</text>
</comment>
<dbReference type="InterPro" id="IPR047214">
    <property type="entry name" value="TPP_PDC_IPDC"/>
</dbReference>
<dbReference type="STRING" id="1392540.P256_01993"/>
<feature type="binding site" evidence="9">
    <location>
        <position position="458"/>
    </location>
    <ligand>
        <name>Mg(2+)</name>
        <dbReference type="ChEBI" id="CHEBI:18420"/>
    </ligand>
</feature>
<dbReference type="InterPro" id="IPR011766">
    <property type="entry name" value="TPP_enzyme_TPP-bd"/>
</dbReference>
<dbReference type="PANTHER" id="PTHR43452">
    <property type="entry name" value="PYRUVATE DECARBOXYLASE"/>
    <property type="match status" value="1"/>
</dbReference>
<dbReference type="InterPro" id="IPR029035">
    <property type="entry name" value="DHS-like_NAD/FAD-binding_dom"/>
</dbReference>
<evidence type="ECO:0000256" key="6">
    <source>
        <dbReference type="ARBA" id="ARBA00022842"/>
    </source>
</evidence>
<dbReference type="GO" id="GO:0030976">
    <property type="term" value="F:thiamine pyrophosphate binding"/>
    <property type="evidence" value="ECO:0007669"/>
    <property type="project" value="InterPro"/>
</dbReference>
<dbReference type="GO" id="GO:0004737">
    <property type="term" value="F:pyruvate decarboxylase activity"/>
    <property type="evidence" value="ECO:0007669"/>
    <property type="project" value="TreeGrafter"/>
</dbReference>
<dbReference type="InterPro" id="IPR012000">
    <property type="entry name" value="Thiamin_PyroP_enz_cen_dom"/>
</dbReference>
<evidence type="ECO:0000256" key="1">
    <source>
        <dbReference type="ARBA" id="ARBA00001920"/>
    </source>
</evidence>
<evidence type="ECO:0000256" key="4">
    <source>
        <dbReference type="ARBA" id="ARBA00022723"/>
    </source>
</evidence>
<feature type="domain" description="Thiamine pyrophosphate enzyme TPP-binding" evidence="12">
    <location>
        <begin position="380"/>
        <end position="511"/>
    </location>
</feature>
<dbReference type="SUPFAM" id="SSF52467">
    <property type="entry name" value="DHS-like NAD/FAD-binding domain"/>
    <property type="match status" value="1"/>
</dbReference>
<organism evidence="14 15">
    <name type="scientific">Acinetobacter nectaris CIP 110549</name>
    <dbReference type="NCBI Taxonomy" id="1392540"/>
    <lineage>
        <taxon>Bacteria</taxon>
        <taxon>Pseudomonadati</taxon>
        <taxon>Pseudomonadota</taxon>
        <taxon>Gammaproteobacteria</taxon>
        <taxon>Moraxellales</taxon>
        <taxon>Moraxellaceae</taxon>
        <taxon>Acinetobacter</taxon>
    </lineage>
</organism>
<comment type="cofactor">
    <cofactor evidence="1">
        <name>a metal cation</name>
        <dbReference type="ChEBI" id="CHEBI:25213"/>
    </cofactor>
</comment>
<dbReference type="EMBL" id="AYER01000007">
    <property type="protein sequence ID" value="ESK38454.1"/>
    <property type="molecule type" value="Genomic_DNA"/>
</dbReference>
<dbReference type="PANTHER" id="PTHR43452:SF30">
    <property type="entry name" value="PYRUVATE DECARBOXYLASE ISOZYME 1-RELATED"/>
    <property type="match status" value="1"/>
</dbReference>
<evidence type="ECO:0000313" key="14">
    <source>
        <dbReference type="EMBL" id="ESK38454.1"/>
    </source>
</evidence>
<name>V2USY7_9GAMM</name>
<proteinExistence type="inferred from homology"/>
<dbReference type="RefSeq" id="WP_023273611.1">
    <property type="nucleotide sequence ID" value="NZ_KI530734.1"/>
</dbReference>
<evidence type="ECO:0008006" key="16">
    <source>
        <dbReference type="Google" id="ProtNLM"/>
    </source>
</evidence>
<accession>V2USY7</accession>
<dbReference type="AlphaFoldDB" id="V2USY7"/>
<dbReference type="PATRIC" id="fig|1392540.3.peg.1923"/>
<evidence type="ECO:0000256" key="9">
    <source>
        <dbReference type="PIRSR" id="PIRSR036565-2"/>
    </source>
</evidence>
<dbReference type="Proteomes" id="UP000023785">
    <property type="component" value="Unassembled WGS sequence"/>
</dbReference>
<comment type="cofactor">
    <cofactor evidence="9">
        <name>Mg(2+)</name>
        <dbReference type="ChEBI" id="CHEBI:18420"/>
    </cofactor>
    <text evidence="9">Binds 1 Mg(2+) per subunit.</text>
</comment>
<keyword evidence="15" id="KW-1185">Reference proteome</keyword>
<feature type="binding site" evidence="9">
    <location>
        <position position="460"/>
    </location>
    <ligand>
        <name>Mg(2+)</name>
        <dbReference type="ChEBI" id="CHEBI:18420"/>
    </ligand>
</feature>
<protein>
    <recommendedName>
        <fullName evidence="16">Pyruvate decarboxylase</fullName>
    </recommendedName>
</protein>
<dbReference type="GO" id="GO:0005829">
    <property type="term" value="C:cytosol"/>
    <property type="evidence" value="ECO:0007669"/>
    <property type="project" value="TreeGrafter"/>
</dbReference>
<dbReference type="InterPro" id="IPR012110">
    <property type="entry name" value="PDC/IPDC-like"/>
</dbReference>
<evidence type="ECO:0000256" key="7">
    <source>
        <dbReference type="ARBA" id="ARBA00023052"/>
    </source>
</evidence>
<keyword evidence="5" id="KW-0210">Decarboxylase</keyword>
<dbReference type="Pfam" id="PF02775">
    <property type="entry name" value="TPP_enzyme_C"/>
    <property type="match status" value="1"/>
</dbReference>
<gene>
    <name evidence="14" type="ORF">P256_01993</name>
</gene>
<dbReference type="SMR" id="V2USY7"/>
<dbReference type="PIRSF" id="PIRSF036565">
    <property type="entry name" value="Pyruvt_ip_decrb"/>
    <property type="match status" value="1"/>
</dbReference>
<keyword evidence="4 9" id="KW-0479">Metal-binding</keyword>
<dbReference type="CDD" id="cd02005">
    <property type="entry name" value="TPP_PDC_IPDC"/>
    <property type="match status" value="1"/>
</dbReference>
<comment type="cofactor">
    <cofactor evidence="2">
        <name>thiamine diphosphate</name>
        <dbReference type="ChEBI" id="CHEBI:58937"/>
    </cofactor>
</comment>
<dbReference type="CDD" id="cd07038">
    <property type="entry name" value="TPP_PYR_PDC_IPDC_like"/>
    <property type="match status" value="1"/>
</dbReference>
<dbReference type="eggNOG" id="COG3961">
    <property type="taxonomic scope" value="Bacteria"/>
</dbReference>
<evidence type="ECO:0000256" key="2">
    <source>
        <dbReference type="ARBA" id="ARBA00001964"/>
    </source>
</evidence>
<dbReference type="InterPro" id="IPR000399">
    <property type="entry name" value="TPP-bd_CS"/>
</dbReference>
<dbReference type="FunFam" id="3.40.50.970:FF:000024">
    <property type="entry name" value="Pyruvate decarboxylase isozyme"/>
    <property type="match status" value="1"/>
</dbReference>
<evidence type="ECO:0000313" key="15">
    <source>
        <dbReference type="Proteomes" id="UP000023785"/>
    </source>
</evidence>
<feature type="domain" description="Thiamine pyrophosphate enzyme central" evidence="11">
    <location>
        <begin position="198"/>
        <end position="316"/>
    </location>
</feature>
<dbReference type="Gene3D" id="3.40.50.1220">
    <property type="entry name" value="TPP-binding domain"/>
    <property type="match status" value="1"/>
</dbReference>
<evidence type="ECO:0000256" key="5">
    <source>
        <dbReference type="ARBA" id="ARBA00022793"/>
    </source>
</evidence>
<dbReference type="SUPFAM" id="SSF52518">
    <property type="entry name" value="Thiamin diphosphate-binding fold (THDP-binding)"/>
    <property type="match status" value="2"/>
</dbReference>
<feature type="binding site" evidence="9">
    <location>
        <position position="431"/>
    </location>
    <ligand>
        <name>Mg(2+)</name>
        <dbReference type="ChEBI" id="CHEBI:18420"/>
    </ligand>
</feature>
<evidence type="ECO:0000256" key="10">
    <source>
        <dbReference type="RuleBase" id="RU362132"/>
    </source>
</evidence>
<sequence length="556" mass="61839">MYIEIGNFLNQRLKQAGISHIFGVPGDFNLAYLEQIEADTELQFIGTCNELNGAYAADGYARIQNLSVMVTTYGVGDLSAINGIAGAYSEHIPVVHISGIPPLHAVKNGAQLHHTLLDGNYDHIMNCMKPFTVAQTRLTPENAAYEIDRVLQACLTYKRPIHIQLPSDITHIKIQTPTHPFQYKPYVTEPSYLNTVVHKLKDKLASAQKPTLLIDHLAQKFGFANIIQNISEQYKIPLVSLGTAKNIINEAAPNYLGVYSGASSPTDIKNAVEQSDCLLCIGTQFADVNTAIFSQNIPYQNTILIQPYDVKLNHEYYEGIEATTLLKHIFNIHEQPLENINSEKQAPTHKNSKEPLSNATLWPQISSFLRDGDIVLGEAGCSSSGLNGISLPFKAKYISQPIWGSIGYTLPALVGTLFAQPQARHILFIGDGSLQLTAQEISTIVRYKLKPIIFILNNGGYTIERKILGAEAKYNDIHNWRYTELAHVFYGEAQTFHVETLKELHQTLSTLDTPNQLTLIELKLPKLDAPESLNKFGPIVAQYDYGKHTMSQIKKD</sequence>
<evidence type="ECO:0000256" key="8">
    <source>
        <dbReference type="ARBA" id="ARBA00023239"/>
    </source>
</evidence>
<keyword evidence="7 10" id="KW-0786">Thiamine pyrophosphate</keyword>
<dbReference type="Pfam" id="PF02776">
    <property type="entry name" value="TPP_enzyme_N"/>
    <property type="match status" value="1"/>
</dbReference>
<dbReference type="HOGENOM" id="CLU_013748_0_2_6"/>
<dbReference type="GO" id="GO:0000949">
    <property type="term" value="P:aromatic amino acid family catabolic process to alcohol via Ehrlich pathway"/>
    <property type="evidence" value="ECO:0007669"/>
    <property type="project" value="TreeGrafter"/>
</dbReference>
<dbReference type="GO" id="GO:0000287">
    <property type="term" value="F:magnesium ion binding"/>
    <property type="evidence" value="ECO:0007669"/>
    <property type="project" value="InterPro"/>
</dbReference>
<dbReference type="InterPro" id="IPR012001">
    <property type="entry name" value="Thiamin_PyroP_enz_TPP-bd_dom"/>
</dbReference>
<reference evidence="14 15" key="1">
    <citation type="submission" date="2013-10" db="EMBL/GenBank/DDBJ databases">
        <title>The Genome Sequence of Acinetobacter nectaris CIP 110549.</title>
        <authorList>
            <consortium name="The Broad Institute Genomics Platform"/>
            <consortium name="The Broad Institute Genome Sequencing Center for Infectious Disease"/>
            <person name="Cerqueira G."/>
            <person name="Feldgarden M."/>
            <person name="Courvalin P."/>
            <person name="Grillot-Courvalin C."/>
            <person name="Clermont D."/>
            <person name="Rocha E."/>
            <person name="Yoon E.-J."/>
            <person name="Nemec A."/>
            <person name="Young S.K."/>
            <person name="Zeng Q."/>
            <person name="Gargeya S."/>
            <person name="Fitzgerald M."/>
            <person name="Abouelleil A."/>
            <person name="Alvarado L."/>
            <person name="Berlin A.M."/>
            <person name="Chapman S.B."/>
            <person name="Gainer-Dewar J."/>
            <person name="Goldberg J."/>
            <person name="Gnerre S."/>
            <person name="Griggs A."/>
            <person name="Gujja S."/>
            <person name="Hansen M."/>
            <person name="Howarth C."/>
            <person name="Imamovic A."/>
            <person name="Ireland A."/>
            <person name="Larimer J."/>
            <person name="McCowan C."/>
            <person name="Murphy C."/>
            <person name="Pearson M."/>
            <person name="Poon T.W."/>
            <person name="Priest M."/>
            <person name="Roberts A."/>
            <person name="Saif S."/>
            <person name="Shea T."/>
            <person name="Sykes S."/>
            <person name="Wortman J."/>
            <person name="Nusbaum C."/>
            <person name="Birren B."/>
        </authorList>
    </citation>
    <scope>NUCLEOTIDE SEQUENCE [LARGE SCALE GENOMIC DNA]</scope>
    <source>
        <strain evidence="14 15">CIP 110549</strain>
    </source>
</reference>
<evidence type="ECO:0000256" key="3">
    <source>
        <dbReference type="ARBA" id="ARBA00007812"/>
    </source>
</evidence>
<keyword evidence="8" id="KW-0456">Lyase</keyword>
<dbReference type="Gene3D" id="3.40.50.970">
    <property type="match status" value="2"/>
</dbReference>
<evidence type="ECO:0000259" key="12">
    <source>
        <dbReference type="Pfam" id="PF02775"/>
    </source>
</evidence>
<dbReference type="PROSITE" id="PS00187">
    <property type="entry name" value="TPP_ENZYMES"/>
    <property type="match status" value="1"/>
</dbReference>
<feature type="domain" description="Thiamine pyrophosphate enzyme N-terminal TPP-binding" evidence="13">
    <location>
        <begin position="5"/>
        <end position="110"/>
    </location>
</feature>
<dbReference type="Pfam" id="PF00205">
    <property type="entry name" value="TPP_enzyme_M"/>
    <property type="match status" value="1"/>
</dbReference>